<dbReference type="InterPro" id="IPR044993">
    <property type="entry name" value="BXL"/>
</dbReference>
<dbReference type="InterPro" id="IPR001764">
    <property type="entry name" value="Glyco_hydro_3_N"/>
</dbReference>
<dbReference type="SUPFAM" id="SSF52279">
    <property type="entry name" value="Beta-D-glucan exohydrolase, C-terminal domain"/>
    <property type="match status" value="1"/>
</dbReference>
<protein>
    <submittedName>
        <fullName evidence="1">Uncharacterized protein</fullName>
    </submittedName>
</protein>
<accession>A0A8J1XJD8</accession>
<dbReference type="InterPro" id="IPR013783">
    <property type="entry name" value="Ig-like_fold"/>
</dbReference>
<keyword evidence="2" id="KW-1185">Reference proteome</keyword>
<dbReference type="SUPFAM" id="SSF51445">
    <property type="entry name" value="(Trans)glycosidases"/>
    <property type="match status" value="1"/>
</dbReference>
<dbReference type="InterPro" id="IPR002772">
    <property type="entry name" value="Glyco_hydro_3_C"/>
</dbReference>
<dbReference type="GO" id="GO:0046556">
    <property type="term" value="F:alpha-L-arabinofuranosidase activity"/>
    <property type="evidence" value="ECO:0007669"/>
    <property type="project" value="TreeGrafter"/>
</dbReference>
<reference evidence="1" key="1">
    <citation type="submission" date="2022-03" db="EMBL/GenBank/DDBJ databases">
        <authorList>
            <person name="Martin C."/>
        </authorList>
    </citation>
    <scope>NUCLEOTIDE SEQUENCE</scope>
</reference>
<name>A0A8J1XJD8_OWEFU</name>
<organism evidence="1 2">
    <name type="scientific">Owenia fusiformis</name>
    <name type="common">Polychaete worm</name>
    <dbReference type="NCBI Taxonomy" id="6347"/>
    <lineage>
        <taxon>Eukaryota</taxon>
        <taxon>Metazoa</taxon>
        <taxon>Spiralia</taxon>
        <taxon>Lophotrochozoa</taxon>
        <taxon>Annelida</taxon>
        <taxon>Polychaeta</taxon>
        <taxon>Sedentaria</taxon>
        <taxon>Canalipalpata</taxon>
        <taxon>Sabellida</taxon>
        <taxon>Oweniida</taxon>
        <taxon>Oweniidae</taxon>
        <taxon>Owenia</taxon>
    </lineage>
</organism>
<evidence type="ECO:0000313" key="1">
    <source>
        <dbReference type="EMBL" id="CAH1799150.1"/>
    </source>
</evidence>
<dbReference type="Gene3D" id="3.20.20.300">
    <property type="entry name" value="Glycoside hydrolase, family 3, N-terminal domain"/>
    <property type="match status" value="1"/>
</dbReference>
<dbReference type="InterPro" id="IPR017853">
    <property type="entry name" value="GH"/>
</dbReference>
<dbReference type="PRINTS" id="PR00133">
    <property type="entry name" value="GLHYDRLASE3"/>
</dbReference>
<dbReference type="Pfam" id="PF00933">
    <property type="entry name" value="Glyco_hydro_3"/>
    <property type="match status" value="1"/>
</dbReference>
<dbReference type="Gene3D" id="3.40.50.1700">
    <property type="entry name" value="Glycoside hydrolase family 3 C-terminal domain"/>
    <property type="match status" value="1"/>
</dbReference>
<dbReference type="OrthoDB" id="47059at2759"/>
<dbReference type="SMART" id="SM01217">
    <property type="entry name" value="Fn3_like"/>
    <property type="match status" value="1"/>
</dbReference>
<dbReference type="GO" id="GO:0009044">
    <property type="term" value="F:xylan 1,4-beta-xylosidase activity"/>
    <property type="evidence" value="ECO:0007669"/>
    <property type="project" value="InterPro"/>
</dbReference>
<dbReference type="InterPro" id="IPR026891">
    <property type="entry name" value="Fn3-like"/>
</dbReference>
<dbReference type="InterPro" id="IPR036881">
    <property type="entry name" value="Glyco_hydro_3_C_sf"/>
</dbReference>
<dbReference type="EMBL" id="CAIIXF020000011">
    <property type="protein sequence ID" value="CAH1799150.1"/>
    <property type="molecule type" value="Genomic_DNA"/>
</dbReference>
<dbReference type="AlphaFoldDB" id="A0A8J1XJD8"/>
<dbReference type="Pfam" id="PF14310">
    <property type="entry name" value="Fn3-like"/>
    <property type="match status" value="1"/>
</dbReference>
<dbReference type="GO" id="GO:0031222">
    <property type="term" value="P:arabinan catabolic process"/>
    <property type="evidence" value="ECO:0007669"/>
    <property type="project" value="TreeGrafter"/>
</dbReference>
<proteinExistence type="predicted"/>
<dbReference type="Proteomes" id="UP000749559">
    <property type="component" value="Unassembled WGS sequence"/>
</dbReference>
<comment type="caution">
    <text evidence="1">The sequence shown here is derived from an EMBL/GenBank/DDBJ whole genome shotgun (WGS) entry which is preliminary data.</text>
</comment>
<evidence type="ECO:0000313" key="2">
    <source>
        <dbReference type="Proteomes" id="UP000749559"/>
    </source>
</evidence>
<dbReference type="Gene3D" id="2.60.40.10">
    <property type="entry name" value="Immunoglobulins"/>
    <property type="match status" value="1"/>
</dbReference>
<gene>
    <name evidence="1" type="ORF">OFUS_LOCUS23196</name>
</gene>
<dbReference type="PANTHER" id="PTHR42721">
    <property type="entry name" value="SUGAR HYDROLASE-RELATED"/>
    <property type="match status" value="1"/>
</dbReference>
<dbReference type="Pfam" id="PF01915">
    <property type="entry name" value="Glyco_hydro_3_C"/>
    <property type="match status" value="1"/>
</dbReference>
<dbReference type="PANTHER" id="PTHR42721:SF42">
    <property type="entry name" value="FIBRONECTIN TYPE III-LIKE DOMAIN-CONTAINING PROTEIN"/>
    <property type="match status" value="1"/>
</dbReference>
<sequence>MNLCIFIYLFAILSSISAKLTLKDLPFRNTTLKWEVRVDDLVKRLKVEEIISMISHGGSLMPNPATPAIPRLGIKPYMFDDECLRGDAQAGKATAFPEAINLGATFNADIFAQVGMATSYELRAKNNNYTKYGYYGWHSGLSCFSPMINIMRHPLWGRNQESYGEDPFLTGIGASNFVKGLQGDDKKDRFIRASAGCKHFAAYAGPENTKNDSARRLKFNAKVSERDLQMTHYPAFKECLLAGTYSVMCSYNSVNGVPSCANKHLLTDVLRKDWKFKGYVVSDEGAIEFLISQHKYVNNSVDAASAAVNAGCNLELPASKNIYLNLNDALKQKKTTETTLRELAKPLIYTRMRLGEFDSPYDNPWRSIPLSVIQSPEHRMLSLQAAMQSFVLLKNQNDFLPMDNRIIRLAVVGPMANNSKELFGDYSPDIDPKYTTTPWKGLNFMTEWGILATGCSSTLCPSYNASEVENVVKSVDLSIVCLGTGVTFAKEGHDRQNLSLPGQQEQLMKTVIKHSKGPIILLVFSAGPVDIKFADDSDRVVAIVQCFYPAQEAGEAIRRTLWMAGPGTSFGGRLPYTWYTSADQTPHINNYTMHERTYRYFTGTPLYPFGYGLSYGRFEYTSIRLSNPTMQKGKSIKLNVGVKNVGRYQADEVIQVYISYPNATVPVPQRQLSGIKRVTLSPGEEINQEFSITSKLLEVWHDTKGFIVEEGKVFIWVSGQQPYQKRQTGANILFAEFKVKK</sequence>
<dbReference type="InterPro" id="IPR036962">
    <property type="entry name" value="Glyco_hydro_3_N_sf"/>
</dbReference>
<dbReference type="GO" id="GO:0045493">
    <property type="term" value="P:xylan catabolic process"/>
    <property type="evidence" value="ECO:0007669"/>
    <property type="project" value="InterPro"/>
</dbReference>